<protein>
    <submittedName>
        <fullName evidence="1">Uncharacterized protein</fullName>
    </submittedName>
</protein>
<evidence type="ECO:0000313" key="1">
    <source>
        <dbReference type="EMBL" id="CAH1451669.1"/>
    </source>
</evidence>
<evidence type="ECO:0000313" key="2">
    <source>
        <dbReference type="Proteomes" id="UP001157418"/>
    </source>
</evidence>
<dbReference type="Proteomes" id="UP001157418">
    <property type="component" value="Unassembled WGS sequence"/>
</dbReference>
<dbReference type="AlphaFoldDB" id="A0AAU9PNS8"/>
<sequence>MMDSSDDSSSSRKKKAKCLVPNVLPINISSNYTSLPLSKPPNTLLSKACISTLEVKNYHLIIRVITHTCQFSDRRGFK</sequence>
<reference evidence="1 2" key="1">
    <citation type="submission" date="2022-01" db="EMBL/GenBank/DDBJ databases">
        <authorList>
            <person name="Xiong W."/>
            <person name="Schranz E."/>
        </authorList>
    </citation>
    <scope>NUCLEOTIDE SEQUENCE [LARGE SCALE GENOMIC DNA]</scope>
</reference>
<comment type="caution">
    <text evidence="1">The sequence shown here is derived from an EMBL/GenBank/DDBJ whole genome shotgun (WGS) entry which is preliminary data.</text>
</comment>
<gene>
    <name evidence="1" type="ORF">LVIROSA_LOCUS37015</name>
</gene>
<accession>A0AAU9PNS8</accession>
<proteinExistence type="predicted"/>
<name>A0AAU9PNS8_9ASTR</name>
<organism evidence="1 2">
    <name type="scientific">Lactuca virosa</name>
    <dbReference type="NCBI Taxonomy" id="75947"/>
    <lineage>
        <taxon>Eukaryota</taxon>
        <taxon>Viridiplantae</taxon>
        <taxon>Streptophyta</taxon>
        <taxon>Embryophyta</taxon>
        <taxon>Tracheophyta</taxon>
        <taxon>Spermatophyta</taxon>
        <taxon>Magnoliopsida</taxon>
        <taxon>eudicotyledons</taxon>
        <taxon>Gunneridae</taxon>
        <taxon>Pentapetalae</taxon>
        <taxon>asterids</taxon>
        <taxon>campanulids</taxon>
        <taxon>Asterales</taxon>
        <taxon>Asteraceae</taxon>
        <taxon>Cichorioideae</taxon>
        <taxon>Cichorieae</taxon>
        <taxon>Lactucinae</taxon>
        <taxon>Lactuca</taxon>
    </lineage>
</organism>
<keyword evidence="2" id="KW-1185">Reference proteome</keyword>
<dbReference type="EMBL" id="CAKMRJ010005745">
    <property type="protein sequence ID" value="CAH1451669.1"/>
    <property type="molecule type" value="Genomic_DNA"/>
</dbReference>